<dbReference type="InterPro" id="IPR010419">
    <property type="entry name" value="CO_DH_gsu"/>
</dbReference>
<evidence type="ECO:0000313" key="3">
    <source>
        <dbReference type="EMBL" id="MBK1839985.1"/>
    </source>
</evidence>
<organism evidence="3 4">
    <name type="scientific">Azospirillum endophyticum</name>
    <dbReference type="NCBI Taxonomy" id="2800326"/>
    <lineage>
        <taxon>Bacteria</taxon>
        <taxon>Pseudomonadati</taxon>
        <taxon>Pseudomonadota</taxon>
        <taxon>Alphaproteobacteria</taxon>
        <taxon>Rhodospirillales</taxon>
        <taxon>Azospirillaceae</taxon>
        <taxon>Azospirillum</taxon>
    </lineage>
</organism>
<dbReference type="SUPFAM" id="SSF55961">
    <property type="entry name" value="Bet v1-like"/>
    <property type="match status" value="1"/>
</dbReference>
<feature type="region of interest" description="Disordered" evidence="1">
    <location>
        <begin position="190"/>
        <end position="221"/>
    </location>
</feature>
<feature type="transmembrane region" description="Helical" evidence="2">
    <location>
        <begin position="240"/>
        <end position="260"/>
    </location>
</feature>
<dbReference type="Gene3D" id="3.30.530.20">
    <property type="match status" value="1"/>
</dbReference>
<dbReference type="Proteomes" id="UP000652760">
    <property type="component" value="Unassembled WGS sequence"/>
</dbReference>
<keyword evidence="4" id="KW-1185">Reference proteome</keyword>
<comment type="caution">
    <text evidence="3">The sequence shown here is derived from an EMBL/GenBank/DDBJ whole genome shotgun (WGS) entry which is preliminary data.</text>
</comment>
<feature type="compositionally biased region" description="Low complexity" evidence="1">
    <location>
        <begin position="190"/>
        <end position="217"/>
    </location>
</feature>
<keyword evidence="2" id="KW-0472">Membrane</keyword>
<protein>
    <submittedName>
        <fullName evidence="3">Carbon monoxide dehydrogenase subunit G</fullName>
    </submittedName>
</protein>
<proteinExistence type="predicted"/>
<dbReference type="CDD" id="cd05018">
    <property type="entry name" value="CoxG"/>
    <property type="match status" value="1"/>
</dbReference>
<evidence type="ECO:0000256" key="1">
    <source>
        <dbReference type="SAM" id="MobiDB-lite"/>
    </source>
</evidence>
<reference evidence="4" key="1">
    <citation type="submission" date="2021-01" db="EMBL/GenBank/DDBJ databases">
        <title>Genome public.</title>
        <authorList>
            <person name="Liu C."/>
            <person name="Sun Q."/>
        </authorList>
    </citation>
    <scope>NUCLEOTIDE SEQUENCE [LARGE SCALE GENOMIC DNA]</scope>
    <source>
        <strain evidence="4">YIM B02556</strain>
    </source>
</reference>
<keyword evidence="2" id="KW-0812">Transmembrane</keyword>
<dbReference type="PANTHER" id="PTHR38588:SF1">
    <property type="entry name" value="BLL0334 PROTEIN"/>
    <property type="match status" value="1"/>
</dbReference>
<evidence type="ECO:0000256" key="2">
    <source>
        <dbReference type="SAM" id="Phobius"/>
    </source>
</evidence>
<dbReference type="Pfam" id="PF06240">
    <property type="entry name" value="COXG"/>
    <property type="match status" value="1"/>
</dbReference>
<keyword evidence="2" id="KW-1133">Transmembrane helix</keyword>
<gene>
    <name evidence="3" type="ORF">JHL17_21495</name>
</gene>
<name>A0ABS1F987_9PROT</name>
<evidence type="ECO:0000313" key="4">
    <source>
        <dbReference type="Proteomes" id="UP000652760"/>
    </source>
</evidence>
<dbReference type="EMBL" id="JAENHM010000060">
    <property type="protein sequence ID" value="MBK1839985.1"/>
    <property type="molecule type" value="Genomic_DNA"/>
</dbReference>
<dbReference type="InterPro" id="IPR023393">
    <property type="entry name" value="START-like_dom_sf"/>
</dbReference>
<dbReference type="PANTHER" id="PTHR38588">
    <property type="entry name" value="BLL0334 PROTEIN"/>
    <property type="match status" value="1"/>
</dbReference>
<sequence>MDMSGSHRIEAGREVVWAALNDPDILRQCIPGCEEVIRQSDTEMTAKVVAKVGPVSAKFAGKVTLSDLDPPNGYTITGEGSGGAAGFGKGGATVTLSDEGGATLLSYTAKAQVGGKLAQIGSRLVDATARKMAEEFFSRFTQIVGPAPTEVPAAEVQPASDPVVTPTVLAEPAVTEPAVAAPAAQPATRPAVYSDPATSSAAVPPKPAAAKPATRVAEPPPEIPLPLPIGRGLGGGSGNFYVPWAALLVVVVLLASLAWMN</sequence>
<accession>A0ABS1F987</accession>